<accession>A0A7M7JJ52</accession>
<dbReference type="AlphaFoldDB" id="A0A7M7JJ52"/>
<dbReference type="EnsemblMetazoa" id="XM_022795446">
    <property type="protein sequence ID" value="XP_022651181"/>
    <property type="gene ID" value="LOC111246210"/>
</dbReference>
<dbReference type="GeneID" id="111246210"/>
<evidence type="ECO:0000313" key="3">
    <source>
        <dbReference type="Proteomes" id="UP000594260"/>
    </source>
</evidence>
<evidence type="ECO:0000256" key="1">
    <source>
        <dbReference type="SAM" id="Phobius"/>
    </source>
</evidence>
<evidence type="ECO:0000313" key="2">
    <source>
        <dbReference type="EnsemblMetazoa" id="XP_022651181"/>
    </source>
</evidence>
<dbReference type="KEGG" id="vde:111246210"/>
<protein>
    <submittedName>
        <fullName evidence="2">Uncharacterized protein</fullName>
    </submittedName>
</protein>
<keyword evidence="3" id="KW-1185">Reference proteome</keyword>
<reference evidence="2" key="1">
    <citation type="submission" date="2021-01" db="UniProtKB">
        <authorList>
            <consortium name="EnsemblMetazoa"/>
        </authorList>
    </citation>
    <scope>IDENTIFICATION</scope>
</reference>
<dbReference type="RefSeq" id="XP_022651181.1">
    <property type="nucleotide sequence ID" value="XM_022795446.1"/>
</dbReference>
<name>A0A7M7JJ52_VARDE</name>
<sequence>MFRQEAYAVTDDRSAKLRSSPDYWKFRLQLSLVTTILILHLFVGVTILYEVWQATSANHRRPTGGAVLGSIDVLVFLAFLARLFVRQGLYQRYIFRLGLVWCSCSVHLCALVIVLIYTITKDGWDKFEQQMLHTATKRDIAATTIVILSGFTMLLGFSAVVGYMCQRKEINDFKPNKSVRTSPVLKTQSYKTPYPYANFRLHELQKIGSTSAYSPYEDIVKPIGSCGGKALGLISPAPSHEFVHTIGQYHQTIPSADRSRSLRPLKCSASNYAKSPLARSVIQENCAWKRGYGEQMTRSFVKMLSLPMHLNGRHCE</sequence>
<feature type="transmembrane region" description="Helical" evidence="1">
    <location>
        <begin position="140"/>
        <end position="165"/>
    </location>
</feature>
<keyword evidence="1" id="KW-0472">Membrane</keyword>
<proteinExistence type="predicted"/>
<organism evidence="2 3">
    <name type="scientific">Varroa destructor</name>
    <name type="common">Honeybee mite</name>
    <dbReference type="NCBI Taxonomy" id="109461"/>
    <lineage>
        <taxon>Eukaryota</taxon>
        <taxon>Metazoa</taxon>
        <taxon>Ecdysozoa</taxon>
        <taxon>Arthropoda</taxon>
        <taxon>Chelicerata</taxon>
        <taxon>Arachnida</taxon>
        <taxon>Acari</taxon>
        <taxon>Parasitiformes</taxon>
        <taxon>Mesostigmata</taxon>
        <taxon>Gamasina</taxon>
        <taxon>Dermanyssoidea</taxon>
        <taxon>Varroidae</taxon>
        <taxon>Varroa</taxon>
    </lineage>
</organism>
<feature type="transmembrane region" description="Helical" evidence="1">
    <location>
        <begin position="97"/>
        <end position="120"/>
    </location>
</feature>
<keyword evidence="1" id="KW-0812">Transmembrane</keyword>
<feature type="transmembrane region" description="Helical" evidence="1">
    <location>
        <begin position="28"/>
        <end position="52"/>
    </location>
</feature>
<dbReference type="Proteomes" id="UP000594260">
    <property type="component" value="Unplaced"/>
</dbReference>
<feature type="transmembrane region" description="Helical" evidence="1">
    <location>
        <begin position="64"/>
        <end position="85"/>
    </location>
</feature>
<dbReference type="InParanoid" id="A0A7M7JJ52"/>
<keyword evidence="1" id="KW-1133">Transmembrane helix</keyword>